<evidence type="ECO:0000256" key="1">
    <source>
        <dbReference type="SAM" id="MobiDB-lite"/>
    </source>
</evidence>
<accession>A0AAV7RVW0</accession>
<feature type="region of interest" description="Disordered" evidence="1">
    <location>
        <begin position="18"/>
        <end position="37"/>
    </location>
</feature>
<dbReference type="EMBL" id="JANPWB010000009">
    <property type="protein sequence ID" value="KAJ1154968.1"/>
    <property type="molecule type" value="Genomic_DNA"/>
</dbReference>
<dbReference type="Proteomes" id="UP001066276">
    <property type="component" value="Chromosome 5"/>
</dbReference>
<keyword evidence="3" id="KW-1185">Reference proteome</keyword>
<feature type="compositionally biased region" description="Basic residues" evidence="1">
    <location>
        <begin position="18"/>
        <end position="27"/>
    </location>
</feature>
<feature type="region of interest" description="Disordered" evidence="1">
    <location>
        <begin position="58"/>
        <end position="84"/>
    </location>
</feature>
<evidence type="ECO:0000313" key="2">
    <source>
        <dbReference type="EMBL" id="KAJ1154968.1"/>
    </source>
</evidence>
<evidence type="ECO:0000313" key="3">
    <source>
        <dbReference type="Proteomes" id="UP001066276"/>
    </source>
</evidence>
<reference evidence="2" key="1">
    <citation type="journal article" date="2022" name="bioRxiv">
        <title>Sequencing and chromosome-scale assembly of the giantPleurodeles waltlgenome.</title>
        <authorList>
            <person name="Brown T."/>
            <person name="Elewa A."/>
            <person name="Iarovenko S."/>
            <person name="Subramanian E."/>
            <person name="Araus A.J."/>
            <person name="Petzold A."/>
            <person name="Susuki M."/>
            <person name="Suzuki K.-i.T."/>
            <person name="Hayashi T."/>
            <person name="Toyoda A."/>
            <person name="Oliveira C."/>
            <person name="Osipova E."/>
            <person name="Leigh N.D."/>
            <person name="Simon A."/>
            <person name="Yun M.H."/>
        </authorList>
    </citation>
    <scope>NUCLEOTIDE SEQUENCE</scope>
    <source>
        <strain evidence="2">20211129_DDA</strain>
        <tissue evidence="2">Liver</tissue>
    </source>
</reference>
<dbReference type="AlphaFoldDB" id="A0AAV7RVW0"/>
<proteinExistence type="predicted"/>
<organism evidence="2 3">
    <name type="scientific">Pleurodeles waltl</name>
    <name type="common">Iberian ribbed newt</name>
    <dbReference type="NCBI Taxonomy" id="8319"/>
    <lineage>
        <taxon>Eukaryota</taxon>
        <taxon>Metazoa</taxon>
        <taxon>Chordata</taxon>
        <taxon>Craniata</taxon>
        <taxon>Vertebrata</taxon>
        <taxon>Euteleostomi</taxon>
        <taxon>Amphibia</taxon>
        <taxon>Batrachia</taxon>
        <taxon>Caudata</taxon>
        <taxon>Salamandroidea</taxon>
        <taxon>Salamandridae</taxon>
        <taxon>Pleurodelinae</taxon>
        <taxon>Pleurodeles</taxon>
    </lineage>
</organism>
<feature type="compositionally biased region" description="Basic and acidic residues" evidence="1">
    <location>
        <begin position="28"/>
        <end position="37"/>
    </location>
</feature>
<name>A0AAV7RVW0_PLEWA</name>
<sequence>MFDSLRLWQTEGRQRRIKAAKDAKRHAAKSDAEKVQEYDRQNVEQGWAQIDRRHQLDTDRVYVAHPPRTKKTRAQEGSPYAGHAGPPAYIYPYYVSCPADDTAPR</sequence>
<protein>
    <submittedName>
        <fullName evidence="2">Uncharacterized protein</fullName>
    </submittedName>
</protein>
<comment type="caution">
    <text evidence="2">The sequence shown here is derived from an EMBL/GenBank/DDBJ whole genome shotgun (WGS) entry which is preliminary data.</text>
</comment>
<gene>
    <name evidence="2" type="ORF">NDU88_007707</name>
</gene>